<dbReference type="EMBL" id="CP002417">
    <property type="protein sequence ID" value="ADU37312.1"/>
    <property type="molecule type" value="Genomic_DNA"/>
</dbReference>
<feature type="chain" id="PRO_5003213625" evidence="16">
    <location>
        <begin position="28"/>
        <end position="814"/>
    </location>
</feature>
<dbReference type="eggNOG" id="COG4774">
    <property type="taxonomic scope" value="Bacteria"/>
</dbReference>
<reference evidence="18 19" key="2">
    <citation type="journal article" date="2013" name="Genome Announc.">
        <title>Genome of the Root-Associated Plant Growth-Promoting Bacterium Variovorax paradoxus Strain EPS.</title>
        <authorList>
            <person name="Han J.I."/>
            <person name="Spain J.C."/>
            <person name="Leadbetter J.R."/>
            <person name="Ovchinnikova G."/>
            <person name="Goodwin L.A."/>
            <person name="Han C.S."/>
            <person name="Woyke T."/>
            <person name="Davenport K.W."/>
            <person name="Orwin P.M."/>
        </authorList>
    </citation>
    <scope>NUCLEOTIDE SEQUENCE [LARGE SCALE GENOMIC DNA]</scope>
    <source>
        <strain evidence="18 19">EPS</strain>
    </source>
</reference>
<accession>E6V8Y9</accession>
<dbReference type="OrthoDB" id="127311at2"/>
<dbReference type="Proteomes" id="UP000008917">
    <property type="component" value="Chromosome"/>
</dbReference>
<dbReference type="AlphaFoldDB" id="E6V8Y9"/>
<gene>
    <name evidence="18" type="ordered locus">Varpa_3125</name>
</gene>
<dbReference type="GO" id="GO:0015891">
    <property type="term" value="P:siderophore transport"/>
    <property type="evidence" value="ECO:0007669"/>
    <property type="project" value="InterPro"/>
</dbReference>
<evidence type="ECO:0000256" key="3">
    <source>
        <dbReference type="ARBA" id="ARBA00022448"/>
    </source>
</evidence>
<dbReference type="PROSITE" id="PS52016">
    <property type="entry name" value="TONB_DEPENDENT_REC_3"/>
    <property type="match status" value="1"/>
</dbReference>
<evidence type="ECO:0000259" key="17">
    <source>
        <dbReference type="SMART" id="SM00965"/>
    </source>
</evidence>
<dbReference type="InterPro" id="IPR037066">
    <property type="entry name" value="Plug_dom_sf"/>
</dbReference>
<evidence type="ECO:0000256" key="1">
    <source>
        <dbReference type="ARBA" id="ARBA00004571"/>
    </source>
</evidence>
<dbReference type="InterPro" id="IPR011662">
    <property type="entry name" value="Secretin/TonB_short_N"/>
</dbReference>
<dbReference type="Gene3D" id="3.55.50.30">
    <property type="match status" value="1"/>
</dbReference>
<keyword evidence="4 14" id="KW-1134">Transmembrane beta strand</keyword>
<dbReference type="PANTHER" id="PTHR32552:SF68">
    <property type="entry name" value="FERRICHROME OUTER MEMBRANE TRANSPORTER_PHAGE RECEPTOR"/>
    <property type="match status" value="1"/>
</dbReference>
<evidence type="ECO:0000256" key="16">
    <source>
        <dbReference type="SAM" id="SignalP"/>
    </source>
</evidence>
<evidence type="ECO:0000256" key="15">
    <source>
        <dbReference type="RuleBase" id="RU003357"/>
    </source>
</evidence>
<dbReference type="GO" id="GO:0015344">
    <property type="term" value="F:siderophore uptake transmembrane transporter activity"/>
    <property type="evidence" value="ECO:0007669"/>
    <property type="project" value="TreeGrafter"/>
</dbReference>
<evidence type="ECO:0000256" key="5">
    <source>
        <dbReference type="ARBA" id="ARBA00022496"/>
    </source>
</evidence>
<dbReference type="InterPro" id="IPR039426">
    <property type="entry name" value="TonB-dep_rcpt-like"/>
</dbReference>
<dbReference type="SMART" id="SM00965">
    <property type="entry name" value="STN"/>
    <property type="match status" value="1"/>
</dbReference>
<evidence type="ECO:0000256" key="8">
    <source>
        <dbReference type="ARBA" id="ARBA00023004"/>
    </source>
</evidence>
<dbReference type="RefSeq" id="WP_013541540.1">
    <property type="nucleotide sequence ID" value="NC_014931.1"/>
</dbReference>
<dbReference type="InterPro" id="IPR036942">
    <property type="entry name" value="Beta-barrel_TonB_sf"/>
</dbReference>
<dbReference type="CDD" id="cd01347">
    <property type="entry name" value="ligand_gated_channel"/>
    <property type="match status" value="1"/>
</dbReference>
<keyword evidence="13 14" id="KW-0998">Cell outer membrane</keyword>
<dbReference type="InterPro" id="IPR010105">
    <property type="entry name" value="TonB_sidphr_rcpt"/>
</dbReference>
<keyword evidence="11 14" id="KW-0472">Membrane</keyword>
<dbReference type="SUPFAM" id="SSF56935">
    <property type="entry name" value="Porins"/>
    <property type="match status" value="1"/>
</dbReference>
<evidence type="ECO:0000256" key="14">
    <source>
        <dbReference type="PROSITE-ProRule" id="PRU01360"/>
    </source>
</evidence>
<protein>
    <submittedName>
        <fullName evidence="18">TonB-dependent siderophore receptor</fullName>
    </submittedName>
</protein>
<evidence type="ECO:0000256" key="2">
    <source>
        <dbReference type="ARBA" id="ARBA00009810"/>
    </source>
</evidence>
<dbReference type="GO" id="GO:0009279">
    <property type="term" value="C:cell outer membrane"/>
    <property type="evidence" value="ECO:0007669"/>
    <property type="project" value="UniProtKB-SubCell"/>
</dbReference>
<evidence type="ECO:0000256" key="4">
    <source>
        <dbReference type="ARBA" id="ARBA00022452"/>
    </source>
</evidence>
<evidence type="ECO:0000256" key="6">
    <source>
        <dbReference type="ARBA" id="ARBA00022692"/>
    </source>
</evidence>
<keyword evidence="12 18" id="KW-0675">Receptor</keyword>
<dbReference type="GO" id="GO:0038023">
    <property type="term" value="F:signaling receptor activity"/>
    <property type="evidence" value="ECO:0007669"/>
    <property type="project" value="InterPro"/>
</dbReference>
<name>E6V8Y9_VARPE</name>
<sequence>MNRLMKTTPAPLALAVALALASAPLRAQTQGGQEGQGAPQQIRIAAQPLAEALNDWARQTRIQLVVQQSLVAGKTAPAISGSLTPRAALDRLLAGSGLVAAMEGNAAVVKTAPAAPAATGASGSSTLPAVTVVADGEESATGRVQGYVARRSATGTKTDTPIIETPQSISVITADRIEAIGATNLKDALGYTPGVSTTTYGADSRYDWISLRGFDAYSPGFYLDGLPLRNNGTWGVWRTENYGAERIELLRGPSSVLYGMSGPGGVVNVVSKRPTAEPVRELQVQLGDNARRQIAGDFAGQLDADGKLLYRITGVLRDAQLPAGKEADDHSYIAPSLTWKPSADTSLTLLSQFTRTRSGVYTRARPTVGSLEPTAIGSYIPSKLFIGEPGFDRFNQDQQMVGYQFEHRINETFTVRQNARYAAQKLDYRGVQASGFETLNPDVATDPANFTQLTRSVFGSRENIGAVALDNQLQADFRTGDVQHKLLVGLDYQRTRIDQVTFSGGSAPALNIYAPVHGGAYDIPAPYFDGITRLNQTGLYLQDQIKWGERWSLTLGGRYDDAESTVFSRLDGSNQRMRDHKFTSRAGLVYLHPSGWAPYLSYTESFAPTATIDPVSGNPFKPEGGKQYEAGVRYQPPGSKALYSAAIFDLKRNNYISYDAEFVPKQTGEISVRGLELEATAELVPRLNFTASYAYTPRAIVTASANEKEIGKQATAVPRHRFSVWADYRFANGVKLGLGARYTGANYGDGESTAPTKVPAVTVFDAMIGYDIDRWSLALNLRNLTNKTYFANCGYVACYYGYPRTAVATATYRW</sequence>
<evidence type="ECO:0000313" key="19">
    <source>
        <dbReference type="Proteomes" id="UP000008917"/>
    </source>
</evidence>
<dbReference type="KEGG" id="vpe:Varpa_3125"/>
<organism evidence="18 19">
    <name type="scientific">Variovorax paradoxus (strain EPS)</name>
    <dbReference type="NCBI Taxonomy" id="595537"/>
    <lineage>
        <taxon>Bacteria</taxon>
        <taxon>Pseudomonadati</taxon>
        <taxon>Pseudomonadota</taxon>
        <taxon>Betaproteobacteria</taxon>
        <taxon>Burkholderiales</taxon>
        <taxon>Comamonadaceae</taxon>
        <taxon>Variovorax</taxon>
    </lineage>
</organism>
<comment type="subcellular location">
    <subcellularLocation>
        <location evidence="1 14">Cell outer membrane</location>
        <topology evidence="1 14">Multi-pass membrane protein</topology>
    </subcellularLocation>
</comment>
<keyword evidence="6 14" id="KW-0812">Transmembrane</keyword>
<proteinExistence type="inferred from homology"/>
<dbReference type="FunFam" id="2.40.170.20:FF:000005">
    <property type="entry name" value="TonB-dependent siderophore receptor"/>
    <property type="match status" value="1"/>
</dbReference>
<dbReference type="NCBIfam" id="TIGR01783">
    <property type="entry name" value="TonB-siderophor"/>
    <property type="match status" value="1"/>
</dbReference>
<keyword evidence="7 16" id="KW-0732">Signal</keyword>
<feature type="domain" description="Secretin/TonB short N-terminal" evidence="17">
    <location>
        <begin position="62"/>
        <end position="112"/>
    </location>
</feature>
<keyword evidence="5" id="KW-0410">Iron transport</keyword>
<dbReference type="Pfam" id="PF00593">
    <property type="entry name" value="TonB_dep_Rec_b-barrel"/>
    <property type="match status" value="1"/>
</dbReference>
<feature type="signal peptide" evidence="16">
    <location>
        <begin position="1"/>
        <end position="27"/>
    </location>
</feature>
<keyword evidence="10 15" id="KW-0798">TonB box</keyword>
<evidence type="ECO:0000313" key="18">
    <source>
        <dbReference type="EMBL" id="ADU37312.1"/>
    </source>
</evidence>
<evidence type="ECO:0000256" key="12">
    <source>
        <dbReference type="ARBA" id="ARBA00023170"/>
    </source>
</evidence>
<evidence type="ECO:0000256" key="10">
    <source>
        <dbReference type="ARBA" id="ARBA00023077"/>
    </source>
</evidence>
<dbReference type="Gene3D" id="2.40.170.20">
    <property type="entry name" value="TonB-dependent receptor, beta-barrel domain"/>
    <property type="match status" value="1"/>
</dbReference>
<dbReference type="Gene3D" id="2.170.130.10">
    <property type="entry name" value="TonB-dependent receptor, plug domain"/>
    <property type="match status" value="1"/>
</dbReference>
<keyword evidence="9" id="KW-0406">Ion transport</keyword>
<evidence type="ECO:0000256" key="9">
    <source>
        <dbReference type="ARBA" id="ARBA00023065"/>
    </source>
</evidence>
<dbReference type="InterPro" id="IPR012910">
    <property type="entry name" value="Plug_dom"/>
</dbReference>
<keyword evidence="3 14" id="KW-0813">Transport</keyword>
<evidence type="ECO:0000256" key="13">
    <source>
        <dbReference type="ARBA" id="ARBA00023237"/>
    </source>
</evidence>
<dbReference type="PANTHER" id="PTHR32552">
    <property type="entry name" value="FERRICHROME IRON RECEPTOR-RELATED"/>
    <property type="match status" value="1"/>
</dbReference>
<dbReference type="Pfam" id="PF07715">
    <property type="entry name" value="Plug"/>
    <property type="match status" value="1"/>
</dbReference>
<evidence type="ECO:0000256" key="11">
    <source>
        <dbReference type="ARBA" id="ARBA00023136"/>
    </source>
</evidence>
<evidence type="ECO:0000256" key="7">
    <source>
        <dbReference type="ARBA" id="ARBA00022729"/>
    </source>
</evidence>
<reference evidence="19" key="1">
    <citation type="submission" date="2010-12" db="EMBL/GenBank/DDBJ databases">
        <title>Complete sequence of Variovorax paradoxus EPS.</title>
        <authorList>
            <consortium name="US DOE Joint Genome Institute"/>
            <person name="Lucas S."/>
            <person name="Copeland A."/>
            <person name="Lapidus A."/>
            <person name="Cheng J.-F."/>
            <person name="Goodwin L."/>
            <person name="Pitluck S."/>
            <person name="Teshima H."/>
            <person name="Detter J.C."/>
            <person name="Han C."/>
            <person name="Tapia R."/>
            <person name="Land M."/>
            <person name="Hauser L."/>
            <person name="Kyrpides N."/>
            <person name="Ivanova N."/>
            <person name="Ovchinnikova G."/>
            <person name="Orwin P."/>
            <person name="Han J.-I.G."/>
            <person name="Woyke T."/>
        </authorList>
    </citation>
    <scope>NUCLEOTIDE SEQUENCE [LARGE SCALE GENOMIC DNA]</scope>
    <source>
        <strain evidence="19">EPS</strain>
    </source>
</reference>
<dbReference type="STRING" id="595537.Varpa_3125"/>
<keyword evidence="8" id="KW-0408">Iron</keyword>
<dbReference type="HOGENOM" id="CLU_008287_9_0_4"/>
<comment type="similarity">
    <text evidence="2 14 15">Belongs to the TonB-dependent receptor family.</text>
</comment>
<dbReference type="InterPro" id="IPR000531">
    <property type="entry name" value="Beta-barrel_TonB"/>
</dbReference>
<dbReference type="FunFam" id="2.170.130.10:FF:000001">
    <property type="entry name" value="Catecholate siderophore TonB-dependent receptor"/>
    <property type="match status" value="1"/>
</dbReference>
<dbReference type="Pfam" id="PF07660">
    <property type="entry name" value="STN"/>
    <property type="match status" value="1"/>
</dbReference>